<comment type="caution">
    <text evidence="1">The sequence shown here is derived from an EMBL/GenBank/DDBJ whole genome shotgun (WGS) entry which is preliminary data.</text>
</comment>
<protein>
    <submittedName>
        <fullName evidence="1">Uncharacterized protein</fullName>
    </submittedName>
</protein>
<reference evidence="1 2" key="1">
    <citation type="submission" date="2017-03" db="EMBL/GenBank/DDBJ databases">
        <title>Genome analysis of strain PAMC 26577.</title>
        <authorList>
            <person name="Oh H.-M."/>
            <person name="Yang J.-A."/>
        </authorList>
    </citation>
    <scope>NUCLEOTIDE SEQUENCE [LARGE SCALE GENOMIC DNA]</scope>
    <source>
        <strain evidence="1 2">PAMC 26577</strain>
    </source>
</reference>
<sequence>MHTDFVTLRTAKVFAAELAGNSAFAMLMVAIANADPQIYNAMVGRSFDDAARESR</sequence>
<proteinExistence type="predicted"/>
<evidence type="ECO:0000313" key="2">
    <source>
        <dbReference type="Proteomes" id="UP000195221"/>
    </source>
</evidence>
<dbReference type="EMBL" id="NBTZ01000023">
    <property type="protein sequence ID" value="OTP78462.1"/>
    <property type="molecule type" value="Genomic_DNA"/>
</dbReference>
<dbReference type="AlphaFoldDB" id="A0A242N4E8"/>
<organism evidence="1 2">
    <name type="scientific">Caballeronia sordidicola</name>
    <name type="common">Burkholderia sordidicola</name>
    <dbReference type="NCBI Taxonomy" id="196367"/>
    <lineage>
        <taxon>Bacteria</taxon>
        <taxon>Pseudomonadati</taxon>
        <taxon>Pseudomonadota</taxon>
        <taxon>Betaproteobacteria</taxon>
        <taxon>Burkholderiales</taxon>
        <taxon>Burkholderiaceae</taxon>
        <taxon>Caballeronia</taxon>
    </lineage>
</organism>
<dbReference type="Proteomes" id="UP000195221">
    <property type="component" value="Unassembled WGS sequence"/>
</dbReference>
<gene>
    <name evidence="1" type="ORF">PAMC26577_04685</name>
</gene>
<dbReference type="RefSeq" id="WP_178391907.1">
    <property type="nucleotide sequence ID" value="NZ_MSRG01000071.1"/>
</dbReference>
<accession>A0A242N4E8</accession>
<name>A0A242N4E8_CABSO</name>
<evidence type="ECO:0000313" key="1">
    <source>
        <dbReference type="EMBL" id="OTP78462.1"/>
    </source>
</evidence>